<dbReference type="RefSeq" id="WP_092789603.1">
    <property type="nucleotide sequence ID" value="NZ_FNXF01000001.1"/>
</dbReference>
<dbReference type="Proteomes" id="UP000199371">
    <property type="component" value="Unassembled WGS sequence"/>
</dbReference>
<evidence type="ECO:0000313" key="2">
    <source>
        <dbReference type="Proteomes" id="UP000199371"/>
    </source>
</evidence>
<gene>
    <name evidence="1" type="ORF">SAMN05660691_00391</name>
</gene>
<dbReference type="AlphaFoldDB" id="A0A1H6JKA4"/>
<sequence length="292" mass="33528">MNIQDEIDRYWDAYYEDSGWKLDPRSRFRGIRDTISERSVVGASEHYERWKSILEFGIEWLSYVHLALSKNDDAGPRNEKSRAAWALTGAATNFACSVRDTCIAGHETPSKALLRTLTETLYLCIAILYDEKLGLDYTQAQDNKKVKDFWHTSASPKNLHLRIIEIEKQFGLEQEAIDVFTKYRMSDYEVMSQASHLSFELACQTCLPEPIERAGVVAVGIWGCASNQALTSLSKAARTIWYFSKLSYPRIMTLAAERKRGLLDFDCEDENHRAIDAGYKLYSHIILENWNE</sequence>
<dbReference type="OrthoDB" id="9829320at2"/>
<name>A0A1H6JKA4_9GAMM</name>
<dbReference type="EMBL" id="FNXF01000001">
    <property type="protein sequence ID" value="SEH59442.1"/>
    <property type="molecule type" value="Genomic_DNA"/>
</dbReference>
<organism evidence="1 2">
    <name type="scientific">Rheinheimera pacifica</name>
    <dbReference type="NCBI Taxonomy" id="173990"/>
    <lineage>
        <taxon>Bacteria</taxon>
        <taxon>Pseudomonadati</taxon>
        <taxon>Pseudomonadota</taxon>
        <taxon>Gammaproteobacteria</taxon>
        <taxon>Chromatiales</taxon>
        <taxon>Chromatiaceae</taxon>
        <taxon>Rheinheimera</taxon>
    </lineage>
</organism>
<reference evidence="2" key="1">
    <citation type="submission" date="2016-10" db="EMBL/GenBank/DDBJ databases">
        <authorList>
            <person name="Varghese N."/>
            <person name="Submissions S."/>
        </authorList>
    </citation>
    <scope>NUCLEOTIDE SEQUENCE [LARGE SCALE GENOMIC DNA]</scope>
    <source>
        <strain evidence="2">DSM 17616</strain>
    </source>
</reference>
<evidence type="ECO:0000313" key="1">
    <source>
        <dbReference type="EMBL" id="SEH59442.1"/>
    </source>
</evidence>
<accession>A0A1H6JKA4</accession>
<proteinExistence type="predicted"/>
<keyword evidence="2" id="KW-1185">Reference proteome</keyword>
<protein>
    <submittedName>
        <fullName evidence="1">Uncharacterized protein</fullName>
    </submittedName>
</protein>